<name>A0A8C0HJC7_9AVES</name>
<keyword evidence="2" id="KW-1185">Reference proteome</keyword>
<organism evidence="1 2">
    <name type="scientific">Buteo japonicus</name>
    <dbReference type="NCBI Taxonomy" id="224669"/>
    <lineage>
        <taxon>Eukaryota</taxon>
        <taxon>Metazoa</taxon>
        <taxon>Chordata</taxon>
        <taxon>Craniata</taxon>
        <taxon>Vertebrata</taxon>
        <taxon>Euteleostomi</taxon>
        <taxon>Archelosauria</taxon>
        <taxon>Archosauria</taxon>
        <taxon>Dinosauria</taxon>
        <taxon>Saurischia</taxon>
        <taxon>Theropoda</taxon>
        <taxon>Coelurosauria</taxon>
        <taxon>Aves</taxon>
        <taxon>Neognathae</taxon>
        <taxon>Neoaves</taxon>
        <taxon>Telluraves</taxon>
        <taxon>Accipitrimorphae</taxon>
        <taxon>Accipitriformes</taxon>
        <taxon>Accipitridae</taxon>
        <taxon>Accipitrinae</taxon>
        <taxon>Buteo</taxon>
    </lineage>
</organism>
<accession>A0A8C0HJC7</accession>
<dbReference type="Proteomes" id="UP000694555">
    <property type="component" value="Unplaced"/>
</dbReference>
<proteinExistence type="predicted"/>
<protein>
    <submittedName>
        <fullName evidence="1">Uncharacterized protein</fullName>
    </submittedName>
</protein>
<dbReference type="AlphaFoldDB" id="A0A8C0HJC7"/>
<reference evidence="1" key="1">
    <citation type="submission" date="2025-08" db="UniProtKB">
        <authorList>
            <consortium name="Ensembl"/>
        </authorList>
    </citation>
    <scope>IDENTIFICATION</scope>
</reference>
<evidence type="ECO:0000313" key="2">
    <source>
        <dbReference type="Proteomes" id="UP000694555"/>
    </source>
</evidence>
<sequence>RIKSKIPHTDAYRFSAVAFCPVSVSEKYTFFFLNTLFDLTTGQVPSPPPWLVKAVAIQNCTGMTNTQWSSSF</sequence>
<evidence type="ECO:0000313" key="1">
    <source>
        <dbReference type="Ensembl" id="ENSBJAP00000009042.1"/>
    </source>
</evidence>
<dbReference type="Ensembl" id="ENSBJAT00000009304.1">
    <property type="protein sequence ID" value="ENSBJAP00000009042.1"/>
    <property type="gene ID" value="ENSBJAG00000006245.1"/>
</dbReference>
<reference evidence="1" key="2">
    <citation type="submission" date="2025-09" db="UniProtKB">
        <authorList>
            <consortium name="Ensembl"/>
        </authorList>
    </citation>
    <scope>IDENTIFICATION</scope>
</reference>